<evidence type="ECO:0000256" key="7">
    <source>
        <dbReference type="SAM" id="Phobius"/>
    </source>
</evidence>
<evidence type="ECO:0000313" key="11">
    <source>
        <dbReference type="Proteomes" id="UP000594260"/>
    </source>
</evidence>
<dbReference type="GO" id="GO:0008234">
    <property type="term" value="F:cysteine-type peptidase activity"/>
    <property type="evidence" value="ECO:0007669"/>
    <property type="project" value="UniProtKB-KW"/>
</dbReference>
<evidence type="ECO:0000256" key="3">
    <source>
        <dbReference type="ARBA" id="ARBA00022801"/>
    </source>
</evidence>
<feature type="domain" description="Cathepsin propeptide inhibitor" evidence="9">
    <location>
        <begin position="67"/>
        <end position="127"/>
    </location>
</feature>
<dbReference type="KEGG" id="vde:111246000"/>
<keyword evidence="5" id="KW-0865">Zymogen</keyword>
<dbReference type="PROSITE" id="PS00639">
    <property type="entry name" value="THIOL_PROTEASE_HIS"/>
    <property type="match status" value="1"/>
</dbReference>
<reference evidence="10" key="1">
    <citation type="submission" date="2021-01" db="UniProtKB">
        <authorList>
            <consortium name="EnsemblMetazoa"/>
        </authorList>
    </citation>
    <scope>IDENTIFICATION</scope>
</reference>
<sequence>MKRTRQILVRAICHCLYTKLWHLRRPATTETLAETPKQMHWLWFLFLSAVGAAATAVTFDELLDAEWQHFKALHAKKYDDAVMDTFRKKIFMQNSHMIIKHNIRHAKGEVSYRLRMNQFGDMLHHEFTSKMNGLLRINRTRTGSAWIEPESITLPRSIDWRKKGAVTPVKNQGHCGSCWAFSTTGALEGQIFRKTRKLVSLSEQNLIDCSSKYGNHGCNGGLIDFAFEYIKRNKGIDTEKAYPYEGKDGLPCRYTVESRGGEDTGFVDIPSGSEAALTKALATVGPISVAIDASHESFQFYHNGIYNPPDCDNEKLDHGVLAVGYGTTDDGDDYYIIKNSWGTTWGQDGYIFMARNSENECGIATQASYPLV</sequence>
<keyword evidence="11" id="KW-1185">Reference proteome</keyword>
<dbReference type="FunFam" id="3.90.70.10:FF:000006">
    <property type="entry name" value="Cathepsin S"/>
    <property type="match status" value="1"/>
</dbReference>
<dbReference type="Pfam" id="PF08246">
    <property type="entry name" value="Inhibitor_I29"/>
    <property type="match status" value="1"/>
</dbReference>
<comment type="similarity">
    <text evidence="1">Belongs to the peptidase C1 family.</text>
</comment>
<dbReference type="GO" id="GO:0006508">
    <property type="term" value="P:proteolysis"/>
    <property type="evidence" value="ECO:0007669"/>
    <property type="project" value="UniProtKB-KW"/>
</dbReference>
<dbReference type="OMA" id="ASNWAYY"/>
<keyword evidence="3" id="KW-0378">Hydrolase</keyword>
<dbReference type="FunCoup" id="A0A7M7JEC7">
    <property type="interactions" value="216"/>
</dbReference>
<dbReference type="InParanoid" id="A0A7M7JEC7"/>
<name>A0A7M7JEC7_VARDE</name>
<dbReference type="EnsemblMetazoa" id="XM_022795143">
    <property type="protein sequence ID" value="XP_022650878"/>
    <property type="gene ID" value="LOC111246000"/>
</dbReference>
<dbReference type="PRINTS" id="PR00705">
    <property type="entry name" value="PAPAIN"/>
</dbReference>
<dbReference type="InterPro" id="IPR000668">
    <property type="entry name" value="Peptidase_C1A_C"/>
</dbReference>
<protein>
    <recommendedName>
        <fullName evidence="12">Cathepsin L</fullName>
    </recommendedName>
</protein>
<keyword evidence="7" id="KW-0812">Transmembrane</keyword>
<proteinExistence type="inferred from homology"/>
<dbReference type="Proteomes" id="UP000594260">
    <property type="component" value="Unplaced"/>
</dbReference>
<dbReference type="PANTHER" id="PTHR12411">
    <property type="entry name" value="CYSTEINE PROTEASE FAMILY C1-RELATED"/>
    <property type="match status" value="1"/>
</dbReference>
<dbReference type="InterPro" id="IPR013201">
    <property type="entry name" value="Prot_inhib_I29"/>
</dbReference>
<evidence type="ECO:0000256" key="1">
    <source>
        <dbReference type="ARBA" id="ARBA00008455"/>
    </source>
</evidence>
<accession>A0A7M7JEC7</accession>
<keyword evidence="2" id="KW-0645">Protease</keyword>
<dbReference type="SUPFAM" id="SSF54001">
    <property type="entry name" value="Cysteine proteinases"/>
    <property type="match status" value="1"/>
</dbReference>
<dbReference type="InterPro" id="IPR000169">
    <property type="entry name" value="Pept_cys_AS"/>
</dbReference>
<dbReference type="InterPro" id="IPR013128">
    <property type="entry name" value="Peptidase_C1A"/>
</dbReference>
<evidence type="ECO:0000256" key="6">
    <source>
        <dbReference type="ARBA" id="ARBA00023157"/>
    </source>
</evidence>
<dbReference type="OrthoDB" id="10253408at2759"/>
<dbReference type="Gene3D" id="3.90.70.10">
    <property type="entry name" value="Cysteine proteinases"/>
    <property type="match status" value="1"/>
</dbReference>
<dbReference type="GeneID" id="111246000"/>
<evidence type="ECO:0000313" key="10">
    <source>
        <dbReference type="EnsemblMetazoa" id="XP_022650878"/>
    </source>
</evidence>
<evidence type="ECO:0000259" key="8">
    <source>
        <dbReference type="SMART" id="SM00645"/>
    </source>
</evidence>
<dbReference type="SMART" id="SM00848">
    <property type="entry name" value="Inhibitor_I29"/>
    <property type="match status" value="1"/>
</dbReference>
<feature type="domain" description="Peptidase C1A papain C-terminal" evidence="8">
    <location>
        <begin position="154"/>
        <end position="371"/>
    </location>
</feature>
<evidence type="ECO:0000256" key="5">
    <source>
        <dbReference type="ARBA" id="ARBA00023145"/>
    </source>
</evidence>
<evidence type="ECO:0000259" key="9">
    <source>
        <dbReference type="SMART" id="SM00848"/>
    </source>
</evidence>
<dbReference type="PROSITE" id="PS00139">
    <property type="entry name" value="THIOL_PROTEASE_CYS"/>
    <property type="match status" value="1"/>
</dbReference>
<dbReference type="InterPro" id="IPR025660">
    <property type="entry name" value="Pept_his_AS"/>
</dbReference>
<feature type="transmembrane region" description="Helical" evidence="7">
    <location>
        <begin position="41"/>
        <end position="59"/>
    </location>
</feature>
<dbReference type="RefSeq" id="XP_022650878.1">
    <property type="nucleotide sequence ID" value="XM_022795143.1"/>
</dbReference>
<evidence type="ECO:0008006" key="12">
    <source>
        <dbReference type="Google" id="ProtNLM"/>
    </source>
</evidence>
<organism evidence="10 11">
    <name type="scientific">Varroa destructor</name>
    <name type="common">Honeybee mite</name>
    <dbReference type="NCBI Taxonomy" id="109461"/>
    <lineage>
        <taxon>Eukaryota</taxon>
        <taxon>Metazoa</taxon>
        <taxon>Ecdysozoa</taxon>
        <taxon>Arthropoda</taxon>
        <taxon>Chelicerata</taxon>
        <taxon>Arachnida</taxon>
        <taxon>Acari</taxon>
        <taxon>Parasitiformes</taxon>
        <taxon>Mesostigmata</taxon>
        <taxon>Gamasina</taxon>
        <taxon>Dermanyssoidea</taxon>
        <taxon>Varroidae</taxon>
        <taxon>Varroa</taxon>
    </lineage>
</organism>
<keyword evidence="6" id="KW-1015">Disulfide bond</keyword>
<dbReference type="AlphaFoldDB" id="A0A7M7JEC7"/>
<evidence type="ECO:0000256" key="2">
    <source>
        <dbReference type="ARBA" id="ARBA00022670"/>
    </source>
</evidence>
<keyword evidence="7" id="KW-0472">Membrane</keyword>
<dbReference type="SMART" id="SM00645">
    <property type="entry name" value="Pept_C1"/>
    <property type="match status" value="1"/>
</dbReference>
<keyword evidence="7" id="KW-1133">Transmembrane helix</keyword>
<dbReference type="Pfam" id="PF00112">
    <property type="entry name" value="Peptidase_C1"/>
    <property type="match status" value="1"/>
</dbReference>
<evidence type="ECO:0000256" key="4">
    <source>
        <dbReference type="ARBA" id="ARBA00022807"/>
    </source>
</evidence>
<dbReference type="CDD" id="cd02248">
    <property type="entry name" value="Peptidase_C1A"/>
    <property type="match status" value="1"/>
</dbReference>
<keyword evidence="4" id="KW-0788">Thiol protease</keyword>
<dbReference type="InterPro" id="IPR039417">
    <property type="entry name" value="Peptidase_C1A_papain-like"/>
</dbReference>
<dbReference type="InterPro" id="IPR038765">
    <property type="entry name" value="Papain-like_cys_pep_sf"/>
</dbReference>